<dbReference type="PANTHER" id="PTHR45912">
    <property type="entry name" value="CILIA- AND FLAGELLA-ASSOCIATED PROTEIN 47"/>
    <property type="match status" value="1"/>
</dbReference>
<dbReference type="Pfam" id="PF26579">
    <property type="entry name" value="Ig_CFAP47"/>
    <property type="match status" value="1"/>
</dbReference>
<proteinExistence type="predicted"/>
<evidence type="ECO:0000313" key="2">
    <source>
        <dbReference type="Proteomes" id="UP000695022"/>
    </source>
</evidence>
<name>A0ABM1F7S9_PRICU</name>
<dbReference type="RefSeq" id="XP_014680500.1">
    <property type="nucleotide sequence ID" value="XM_014825014.1"/>
</dbReference>
<evidence type="ECO:0000313" key="3">
    <source>
        <dbReference type="RefSeq" id="XP_014680500.1"/>
    </source>
</evidence>
<feature type="non-terminal residue" evidence="3">
    <location>
        <position position="162"/>
    </location>
</feature>
<gene>
    <name evidence="3" type="primary">LOC106820503</name>
</gene>
<evidence type="ECO:0000259" key="1">
    <source>
        <dbReference type="Pfam" id="PF26579"/>
    </source>
</evidence>
<dbReference type="Proteomes" id="UP000695022">
    <property type="component" value="Unplaced"/>
</dbReference>
<protein>
    <submittedName>
        <fullName evidence="3">Cilia- and flagella-associated protein 47-like</fullName>
    </submittedName>
</protein>
<feature type="domain" description="CFAP47-like immunoglobulin-like" evidence="1">
    <location>
        <begin position="4"/>
        <end position="47"/>
    </location>
</feature>
<organism evidence="2 3">
    <name type="scientific">Priapulus caudatus</name>
    <name type="common">Priapulid worm</name>
    <dbReference type="NCBI Taxonomy" id="37621"/>
    <lineage>
        <taxon>Eukaryota</taxon>
        <taxon>Metazoa</taxon>
        <taxon>Ecdysozoa</taxon>
        <taxon>Scalidophora</taxon>
        <taxon>Priapulida</taxon>
        <taxon>Priapulimorpha</taxon>
        <taxon>Priapulimorphida</taxon>
        <taxon>Priapulidae</taxon>
        <taxon>Priapulus</taxon>
    </lineage>
</organism>
<reference evidence="3" key="1">
    <citation type="submission" date="2025-08" db="UniProtKB">
        <authorList>
            <consortium name="RefSeq"/>
        </authorList>
    </citation>
    <scope>IDENTIFICATION</scope>
</reference>
<sequence>MNIEGTSVVLTLCVVFAPTRIFSHEVKLLVKSRAGAVWHFSLHLVATETSFDDVITMEAAGLARTSTVSFCLTSQTSAPAEFSATLQGKHHDVFSVSPSSGILLPIGSEGTQIELGFTPRTYGRNYEAKLTVETDSMQWFYKVVGMLPDYSAPHGESEYKRS</sequence>
<dbReference type="GeneID" id="106820503"/>
<keyword evidence="2" id="KW-1185">Reference proteome</keyword>
<accession>A0ABM1F7S9</accession>
<dbReference type="PANTHER" id="PTHR45912:SF3">
    <property type="entry name" value="CILIA- AND FLAGELLA-ASSOCIATED PROTEIN 47"/>
    <property type="match status" value="1"/>
</dbReference>
<dbReference type="InterPro" id="IPR013783">
    <property type="entry name" value="Ig-like_fold"/>
</dbReference>
<dbReference type="InterPro" id="IPR058952">
    <property type="entry name" value="Ig_CFAP47"/>
</dbReference>
<dbReference type="Gene3D" id="2.60.40.10">
    <property type="entry name" value="Immunoglobulins"/>
    <property type="match status" value="1"/>
</dbReference>